<accession>A0A1M5BZS6</accession>
<keyword evidence="2" id="KW-1185">Reference proteome</keyword>
<name>A0A1M5BZS6_9BACT</name>
<dbReference type="Proteomes" id="UP000184048">
    <property type="component" value="Unassembled WGS sequence"/>
</dbReference>
<protein>
    <submittedName>
        <fullName evidence="1">Uncharacterized protein</fullName>
    </submittedName>
</protein>
<evidence type="ECO:0000313" key="2">
    <source>
        <dbReference type="Proteomes" id="UP000184048"/>
    </source>
</evidence>
<reference evidence="1 2" key="1">
    <citation type="submission" date="2016-11" db="EMBL/GenBank/DDBJ databases">
        <authorList>
            <person name="Jaros S."/>
            <person name="Januszkiewicz K."/>
            <person name="Wedrychowicz H."/>
        </authorList>
    </citation>
    <scope>NUCLEOTIDE SEQUENCE [LARGE SCALE GENOMIC DNA]</scope>
    <source>
        <strain evidence="1 2">DSM 18119</strain>
    </source>
</reference>
<evidence type="ECO:0000313" key="1">
    <source>
        <dbReference type="EMBL" id="SHF47998.1"/>
    </source>
</evidence>
<dbReference type="STRING" id="1121884.SAMN02745131_02753"/>
<organism evidence="1 2">
    <name type="scientific">Flavisolibacter ginsengisoli DSM 18119</name>
    <dbReference type="NCBI Taxonomy" id="1121884"/>
    <lineage>
        <taxon>Bacteria</taxon>
        <taxon>Pseudomonadati</taxon>
        <taxon>Bacteroidota</taxon>
        <taxon>Chitinophagia</taxon>
        <taxon>Chitinophagales</taxon>
        <taxon>Chitinophagaceae</taxon>
        <taxon>Flavisolibacter</taxon>
    </lineage>
</organism>
<gene>
    <name evidence="1" type="ORF">SAMN02745131_02753</name>
</gene>
<proteinExistence type="predicted"/>
<dbReference type="EMBL" id="FQUU01000011">
    <property type="protein sequence ID" value="SHF47998.1"/>
    <property type="molecule type" value="Genomic_DNA"/>
</dbReference>
<dbReference type="AlphaFoldDB" id="A0A1M5BZS6"/>
<sequence>MYTWSNYGRKYNVEVAGQNLKPLPVLHSMENNLRCPTLLCINNNFIE</sequence>